<reference evidence="5 6" key="1">
    <citation type="journal article" date="2015" name="Genome Announc.">
        <title>Expanding the biotechnology potential of lactobacilli through comparative genomics of 213 strains and associated genera.</title>
        <authorList>
            <person name="Sun Z."/>
            <person name="Harris H.M."/>
            <person name="McCann A."/>
            <person name="Guo C."/>
            <person name="Argimon S."/>
            <person name="Zhang W."/>
            <person name="Yang X."/>
            <person name="Jeffery I.B."/>
            <person name="Cooney J.C."/>
            <person name="Kagawa T.F."/>
            <person name="Liu W."/>
            <person name="Song Y."/>
            <person name="Salvetti E."/>
            <person name="Wrobel A."/>
            <person name="Rasinkangas P."/>
            <person name="Parkhill J."/>
            <person name="Rea M.C."/>
            <person name="O'Sullivan O."/>
            <person name="Ritari J."/>
            <person name="Douillard F.P."/>
            <person name="Paul Ross R."/>
            <person name="Yang R."/>
            <person name="Briner A.E."/>
            <person name="Felis G.E."/>
            <person name="de Vos W.M."/>
            <person name="Barrangou R."/>
            <person name="Klaenhammer T.R."/>
            <person name="Caufield P.W."/>
            <person name="Cui Y."/>
            <person name="Zhang H."/>
            <person name="O'Toole P.W."/>
        </authorList>
    </citation>
    <scope>NUCLEOTIDE SEQUENCE [LARGE SCALE GENOMIC DNA]</scope>
    <source>
        <strain evidence="5 6">DSM 15707</strain>
    </source>
</reference>
<dbReference type="InterPro" id="IPR000843">
    <property type="entry name" value="HTH_LacI"/>
</dbReference>
<proteinExistence type="predicted"/>
<dbReference type="PRINTS" id="PR00036">
    <property type="entry name" value="HTHLACI"/>
</dbReference>
<evidence type="ECO:0000256" key="2">
    <source>
        <dbReference type="ARBA" id="ARBA00023125"/>
    </source>
</evidence>
<feature type="domain" description="HTH lacI-type" evidence="4">
    <location>
        <begin position="6"/>
        <end position="60"/>
    </location>
</feature>
<dbReference type="Proteomes" id="UP000051697">
    <property type="component" value="Unassembled WGS sequence"/>
</dbReference>
<keyword evidence="1" id="KW-0805">Transcription regulation</keyword>
<gene>
    <name evidence="5" type="ORF">FC70_GL001333</name>
</gene>
<organism evidence="5 6">
    <name type="scientific">Paucilactobacillus oligofermentans DSM 15707 = LMG 22743</name>
    <dbReference type="NCBI Taxonomy" id="1423778"/>
    <lineage>
        <taxon>Bacteria</taxon>
        <taxon>Bacillati</taxon>
        <taxon>Bacillota</taxon>
        <taxon>Bacilli</taxon>
        <taxon>Lactobacillales</taxon>
        <taxon>Lactobacillaceae</taxon>
        <taxon>Paucilactobacillus</taxon>
    </lineage>
</organism>
<dbReference type="CDD" id="cd19975">
    <property type="entry name" value="PBP1_CcpA-like"/>
    <property type="match status" value="1"/>
</dbReference>
<keyword evidence="6" id="KW-1185">Reference proteome</keyword>
<name>A0A0R1RGS6_9LACO</name>
<evidence type="ECO:0000313" key="6">
    <source>
        <dbReference type="Proteomes" id="UP000051697"/>
    </source>
</evidence>
<sequence length="340" mass="37493">MGDGMKTIKDIAKVAAVSPSTVSRVLNNSGGYSEKTKQRILTISKQLNYQKNEYASSLVSTQKVNVIGVIVTNAKSSFSTKIIEGVEDFGYQKDARILLAHCGMSDNERLRKCIDLMLRQNVTGIISISVQFDEDNLAYLNKFDMPLISINVVVPGYPSITINNYQAAYQATQFIIEHGHRQIALVGVKKDDLQTGYNRIDGYSKALMDHKITIDQNLIIDGDFSFDSGRKSFETLLKLPKMPTAVFAASDDTAAGIISGAYEHDYNIAGELSIMGFDNSKISEMITPQLTTVVQPFYEMGELAVKEILDSKPEASVVLPVNIIDRGSVFKTISKYTSNN</sequence>
<comment type="caution">
    <text evidence="5">The sequence shown here is derived from an EMBL/GenBank/DDBJ whole genome shotgun (WGS) entry which is preliminary data.</text>
</comment>
<dbReference type="InterPro" id="IPR010982">
    <property type="entry name" value="Lambda_DNA-bd_dom_sf"/>
</dbReference>
<keyword evidence="2" id="KW-0238">DNA-binding</keyword>
<dbReference type="GO" id="GO:0000976">
    <property type="term" value="F:transcription cis-regulatory region binding"/>
    <property type="evidence" value="ECO:0007669"/>
    <property type="project" value="TreeGrafter"/>
</dbReference>
<protein>
    <submittedName>
        <fullName evidence="5">Transcription regulator</fullName>
    </submittedName>
</protein>
<dbReference type="SMART" id="SM00354">
    <property type="entry name" value="HTH_LACI"/>
    <property type="match status" value="1"/>
</dbReference>
<dbReference type="STRING" id="1423778.FC70_GL001333"/>
<evidence type="ECO:0000256" key="1">
    <source>
        <dbReference type="ARBA" id="ARBA00023015"/>
    </source>
</evidence>
<evidence type="ECO:0000256" key="3">
    <source>
        <dbReference type="ARBA" id="ARBA00023163"/>
    </source>
</evidence>
<dbReference type="Pfam" id="PF00356">
    <property type="entry name" value="LacI"/>
    <property type="match status" value="1"/>
</dbReference>
<dbReference type="PROSITE" id="PS50932">
    <property type="entry name" value="HTH_LACI_2"/>
    <property type="match status" value="1"/>
</dbReference>
<dbReference type="InterPro" id="IPR046335">
    <property type="entry name" value="LacI/GalR-like_sensor"/>
</dbReference>
<dbReference type="PROSITE" id="PS00356">
    <property type="entry name" value="HTH_LACI_1"/>
    <property type="match status" value="1"/>
</dbReference>
<dbReference type="CDD" id="cd01392">
    <property type="entry name" value="HTH_LacI"/>
    <property type="match status" value="1"/>
</dbReference>
<dbReference type="Gene3D" id="1.10.260.40">
    <property type="entry name" value="lambda repressor-like DNA-binding domains"/>
    <property type="match status" value="1"/>
</dbReference>
<dbReference type="SUPFAM" id="SSF47413">
    <property type="entry name" value="lambda repressor-like DNA-binding domains"/>
    <property type="match status" value="1"/>
</dbReference>
<dbReference type="PANTHER" id="PTHR30146:SF109">
    <property type="entry name" value="HTH-TYPE TRANSCRIPTIONAL REGULATOR GALS"/>
    <property type="match status" value="1"/>
</dbReference>
<dbReference type="PATRIC" id="fig|1423778.4.peg.1368"/>
<dbReference type="PANTHER" id="PTHR30146">
    <property type="entry name" value="LACI-RELATED TRANSCRIPTIONAL REPRESSOR"/>
    <property type="match status" value="1"/>
</dbReference>
<accession>A0A0R1RGS6</accession>
<dbReference type="EMBL" id="AZFE01000031">
    <property type="protein sequence ID" value="KRL55729.1"/>
    <property type="molecule type" value="Genomic_DNA"/>
</dbReference>
<dbReference type="AlphaFoldDB" id="A0A0R1RGS6"/>
<dbReference type="Gene3D" id="3.40.50.2300">
    <property type="match status" value="2"/>
</dbReference>
<dbReference type="InterPro" id="IPR028082">
    <property type="entry name" value="Peripla_BP_I"/>
</dbReference>
<dbReference type="GO" id="GO:0003700">
    <property type="term" value="F:DNA-binding transcription factor activity"/>
    <property type="evidence" value="ECO:0007669"/>
    <property type="project" value="TreeGrafter"/>
</dbReference>
<dbReference type="Pfam" id="PF13377">
    <property type="entry name" value="Peripla_BP_3"/>
    <property type="match status" value="1"/>
</dbReference>
<keyword evidence="3" id="KW-0804">Transcription</keyword>
<evidence type="ECO:0000259" key="4">
    <source>
        <dbReference type="PROSITE" id="PS50932"/>
    </source>
</evidence>
<dbReference type="SUPFAM" id="SSF53822">
    <property type="entry name" value="Periplasmic binding protein-like I"/>
    <property type="match status" value="1"/>
</dbReference>
<evidence type="ECO:0000313" key="5">
    <source>
        <dbReference type="EMBL" id="KRL55729.1"/>
    </source>
</evidence>